<gene>
    <name evidence="4" type="ORF">BDZ94DRAFT_1174067</name>
</gene>
<dbReference type="Pfam" id="PF00188">
    <property type="entry name" value="CAP"/>
    <property type="match status" value="1"/>
</dbReference>
<dbReference type="EMBL" id="MU150347">
    <property type="protein sequence ID" value="KAF9458191.1"/>
    <property type="molecule type" value="Genomic_DNA"/>
</dbReference>
<dbReference type="SUPFAM" id="SSF55797">
    <property type="entry name" value="PR-1-like"/>
    <property type="match status" value="1"/>
</dbReference>
<evidence type="ECO:0000313" key="4">
    <source>
        <dbReference type="EMBL" id="KAF9458191.1"/>
    </source>
</evidence>
<evidence type="ECO:0000259" key="3">
    <source>
        <dbReference type="SMART" id="SM00198"/>
    </source>
</evidence>
<evidence type="ECO:0000256" key="1">
    <source>
        <dbReference type="SAM" id="MobiDB-lite"/>
    </source>
</evidence>
<dbReference type="SMART" id="SM00198">
    <property type="entry name" value="SCP"/>
    <property type="match status" value="1"/>
</dbReference>
<dbReference type="AlphaFoldDB" id="A0A9P5XYV6"/>
<feature type="region of interest" description="Disordered" evidence="1">
    <location>
        <begin position="168"/>
        <end position="213"/>
    </location>
</feature>
<dbReference type="OrthoDB" id="337038at2759"/>
<reference evidence="4" key="1">
    <citation type="submission" date="2020-11" db="EMBL/GenBank/DDBJ databases">
        <authorList>
            <consortium name="DOE Joint Genome Institute"/>
            <person name="Ahrendt S."/>
            <person name="Riley R."/>
            <person name="Andreopoulos W."/>
            <person name="Labutti K."/>
            <person name="Pangilinan J."/>
            <person name="Ruiz-Duenas F.J."/>
            <person name="Barrasa J.M."/>
            <person name="Sanchez-Garcia M."/>
            <person name="Camarero S."/>
            <person name="Miyauchi S."/>
            <person name="Serrano A."/>
            <person name="Linde D."/>
            <person name="Babiker R."/>
            <person name="Drula E."/>
            <person name="Ayuso-Fernandez I."/>
            <person name="Pacheco R."/>
            <person name="Padilla G."/>
            <person name="Ferreira P."/>
            <person name="Barriuso J."/>
            <person name="Kellner H."/>
            <person name="Castanera R."/>
            <person name="Alfaro M."/>
            <person name="Ramirez L."/>
            <person name="Pisabarro A.G."/>
            <person name="Kuo A."/>
            <person name="Tritt A."/>
            <person name="Lipzen A."/>
            <person name="He G."/>
            <person name="Yan M."/>
            <person name="Ng V."/>
            <person name="Cullen D."/>
            <person name="Martin F."/>
            <person name="Rosso M.-N."/>
            <person name="Henrissat B."/>
            <person name="Hibbett D."/>
            <person name="Martinez A.T."/>
            <person name="Grigoriev I.V."/>
        </authorList>
    </citation>
    <scope>NUCLEOTIDE SEQUENCE</scope>
    <source>
        <strain evidence="4">CBS 247.69</strain>
    </source>
</reference>
<evidence type="ECO:0000313" key="5">
    <source>
        <dbReference type="Proteomes" id="UP000807353"/>
    </source>
</evidence>
<sequence length="358" mass="37892">MTRFATFFSISLLITYIPGGFTGPACSRKHFNTADCVQRCKSRWGWSGKVMGTDPWGPVVQNSNQSLDAILSKACGSQYVYPSSISIPSGSLIVSDFTPTTSFVSSAPKESTTSLLSVIKTPTLVFTLSTTPTTASSHTSHSSSSSRPVVTRISSSQQEVSRVASFFPATTHLPSQTTPNFRPAPTTLKTSEPVSTPTPLSTGKSSASGSTPSNDIQAYLVGHNTARSRHGAVDLVWSDNLAAKAQQWANGCQFKHSGGSLGAFGENLAAGTGSSYGISTAIKSWTDEVGRYNPSNPQASHFTQVVWKATTQVGCALQSCDGIFDPSFGKAKFFVCEYSPAGNVNGQFAYVDCISLKV</sequence>
<dbReference type="PANTHER" id="PTHR10334">
    <property type="entry name" value="CYSTEINE-RICH SECRETORY PROTEIN-RELATED"/>
    <property type="match status" value="1"/>
</dbReference>
<dbReference type="InterPro" id="IPR001283">
    <property type="entry name" value="CRISP-related"/>
</dbReference>
<evidence type="ECO:0000256" key="2">
    <source>
        <dbReference type="SAM" id="SignalP"/>
    </source>
</evidence>
<feature type="chain" id="PRO_5040326804" evidence="2">
    <location>
        <begin position="23"/>
        <end position="358"/>
    </location>
</feature>
<feature type="compositionally biased region" description="Polar residues" evidence="1">
    <location>
        <begin position="187"/>
        <end position="213"/>
    </location>
</feature>
<feature type="domain" description="SCP" evidence="3">
    <location>
        <begin position="214"/>
        <end position="346"/>
    </location>
</feature>
<dbReference type="Proteomes" id="UP000807353">
    <property type="component" value="Unassembled WGS sequence"/>
</dbReference>
<dbReference type="InterPro" id="IPR014044">
    <property type="entry name" value="CAP_dom"/>
</dbReference>
<keyword evidence="2" id="KW-0732">Signal</keyword>
<dbReference type="Gene3D" id="3.40.33.10">
    <property type="entry name" value="CAP"/>
    <property type="match status" value="1"/>
</dbReference>
<accession>A0A9P5XYV6</accession>
<name>A0A9P5XYV6_9AGAR</name>
<dbReference type="PRINTS" id="PR00837">
    <property type="entry name" value="V5TPXLIKE"/>
</dbReference>
<protein>
    <submittedName>
        <fullName evidence="4">CAP domain-containing protein</fullName>
    </submittedName>
</protein>
<dbReference type="InterPro" id="IPR035940">
    <property type="entry name" value="CAP_sf"/>
</dbReference>
<organism evidence="4 5">
    <name type="scientific">Collybia nuda</name>
    <dbReference type="NCBI Taxonomy" id="64659"/>
    <lineage>
        <taxon>Eukaryota</taxon>
        <taxon>Fungi</taxon>
        <taxon>Dikarya</taxon>
        <taxon>Basidiomycota</taxon>
        <taxon>Agaricomycotina</taxon>
        <taxon>Agaricomycetes</taxon>
        <taxon>Agaricomycetidae</taxon>
        <taxon>Agaricales</taxon>
        <taxon>Tricholomatineae</taxon>
        <taxon>Clitocybaceae</taxon>
        <taxon>Collybia</taxon>
    </lineage>
</organism>
<feature type="signal peptide" evidence="2">
    <location>
        <begin position="1"/>
        <end position="22"/>
    </location>
</feature>
<keyword evidence="5" id="KW-1185">Reference proteome</keyword>
<comment type="caution">
    <text evidence="4">The sequence shown here is derived from an EMBL/GenBank/DDBJ whole genome shotgun (WGS) entry which is preliminary data.</text>
</comment>
<proteinExistence type="predicted"/>